<dbReference type="InterPro" id="IPR000215">
    <property type="entry name" value="Serpin_fam"/>
</dbReference>
<dbReference type="OMA" id="CLQFYRA"/>
<sequence>MIFILLLVITAGVSGAENNSQSVLRSQENESHSTYDDESGFSFIYDLYDRVSVESNDGNVLLSPFSVASVLALTLEGARGDTASQMLRVLHWNTLDTPGVRESIRDALSSMNRATRSYVLAVANRVFLQNGYDVLPNFRHNLRRYHLSDVQSLDFSRADSATKAINSWAARATRNRISELMSSGSVDRQTRLLLMNAVYFKGDWTTQFDAERTQLRPFFPTPTNEISTPMMYTQAEFGYAQLDDLQSSLLELPYRGRHLAMYLLLPDAPDGLDKMRRDLLRYPQIFYSPESFIVPQNVTVLLPKFRLEQNVRLKPVLAHMGIRDLFFQGKCDLSAISNTKDLFVSDVVHKSYLEVNEKGTKAAAVSAITIRGRMMQSETIFRADHPFMFFIQDKVTKTVLFIGHVKNLVDSAENESTTTTSTTKTASKKPIS</sequence>
<dbReference type="EnsemblMetazoa" id="SMAR003087-RA">
    <property type="protein sequence ID" value="SMAR003087-PA"/>
    <property type="gene ID" value="SMAR003087"/>
</dbReference>
<dbReference type="PROSITE" id="PS00284">
    <property type="entry name" value="SERPIN"/>
    <property type="match status" value="1"/>
</dbReference>
<dbReference type="InterPro" id="IPR023795">
    <property type="entry name" value="Serpin_CS"/>
</dbReference>
<evidence type="ECO:0000256" key="2">
    <source>
        <dbReference type="ARBA" id="ARBA00022900"/>
    </source>
</evidence>
<keyword evidence="8" id="KW-1185">Reference proteome</keyword>
<dbReference type="STRING" id="126957.T1IPY1"/>
<keyword evidence="2" id="KW-0722">Serine protease inhibitor</keyword>
<dbReference type="SMART" id="SM00093">
    <property type="entry name" value="SERPIN"/>
    <property type="match status" value="1"/>
</dbReference>
<dbReference type="EMBL" id="JH431265">
    <property type="status" value="NOT_ANNOTATED_CDS"/>
    <property type="molecule type" value="Genomic_DNA"/>
</dbReference>
<evidence type="ECO:0000313" key="7">
    <source>
        <dbReference type="EnsemblMetazoa" id="SMAR003087-PA"/>
    </source>
</evidence>
<evidence type="ECO:0000256" key="1">
    <source>
        <dbReference type="ARBA" id="ARBA00022690"/>
    </source>
</evidence>
<dbReference type="InterPro" id="IPR042185">
    <property type="entry name" value="Serpin_sf_2"/>
</dbReference>
<dbReference type="GO" id="GO:0004867">
    <property type="term" value="F:serine-type endopeptidase inhibitor activity"/>
    <property type="evidence" value="ECO:0007669"/>
    <property type="project" value="UniProtKB-KW"/>
</dbReference>
<dbReference type="InterPro" id="IPR023796">
    <property type="entry name" value="Serpin_dom"/>
</dbReference>
<feature type="domain" description="Serpin" evidence="6">
    <location>
        <begin position="45"/>
        <end position="408"/>
    </location>
</feature>
<dbReference type="AlphaFoldDB" id="T1IPY1"/>
<dbReference type="Pfam" id="PF00079">
    <property type="entry name" value="Serpin"/>
    <property type="match status" value="1"/>
</dbReference>
<evidence type="ECO:0000256" key="4">
    <source>
        <dbReference type="SAM" id="MobiDB-lite"/>
    </source>
</evidence>
<keyword evidence="1" id="KW-0646">Protease inhibitor</keyword>
<protein>
    <recommendedName>
        <fullName evidence="6">Serpin domain-containing protein</fullName>
    </recommendedName>
</protein>
<dbReference type="InterPro" id="IPR042178">
    <property type="entry name" value="Serpin_sf_1"/>
</dbReference>
<evidence type="ECO:0000313" key="8">
    <source>
        <dbReference type="Proteomes" id="UP000014500"/>
    </source>
</evidence>
<name>T1IPY1_STRMM</name>
<dbReference type="PANTHER" id="PTHR11461">
    <property type="entry name" value="SERINE PROTEASE INHIBITOR, SERPIN"/>
    <property type="match status" value="1"/>
</dbReference>
<dbReference type="eggNOG" id="KOG2392">
    <property type="taxonomic scope" value="Eukaryota"/>
</dbReference>
<reference evidence="7" key="2">
    <citation type="submission" date="2015-02" db="UniProtKB">
        <authorList>
            <consortium name="EnsemblMetazoa"/>
        </authorList>
    </citation>
    <scope>IDENTIFICATION</scope>
</reference>
<evidence type="ECO:0000259" key="6">
    <source>
        <dbReference type="SMART" id="SM00093"/>
    </source>
</evidence>
<keyword evidence="5" id="KW-0732">Signal</keyword>
<dbReference type="SUPFAM" id="SSF56574">
    <property type="entry name" value="Serpins"/>
    <property type="match status" value="1"/>
</dbReference>
<dbReference type="Proteomes" id="UP000014500">
    <property type="component" value="Unassembled WGS sequence"/>
</dbReference>
<dbReference type="PhylomeDB" id="T1IPY1"/>
<dbReference type="CDD" id="cd00172">
    <property type="entry name" value="serpin"/>
    <property type="match status" value="1"/>
</dbReference>
<proteinExistence type="inferred from homology"/>
<dbReference type="GO" id="GO:0005615">
    <property type="term" value="C:extracellular space"/>
    <property type="evidence" value="ECO:0007669"/>
    <property type="project" value="InterPro"/>
</dbReference>
<feature type="signal peptide" evidence="5">
    <location>
        <begin position="1"/>
        <end position="15"/>
    </location>
</feature>
<organism evidence="7 8">
    <name type="scientific">Strigamia maritima</name>
    <name type="common">European centipede</name>
    <name type="synonym">Geophilus maritimus</name>
    <dbReference type="NCBI Taxonomy" id="126957"/>
    <lineage>
        <taxon>Eukaryota</taxon>
        <taxon>Metazoa</taxon>
        <taxon>Ecdysozoa</taxon>
        <taxon>Arthropoda</taxon>
        <taxon>Myriapoda</taxon>
        <taxon>Chilopoda</taxon>
        <taxon>Pleurostigmophora</taxon>
        <taxon>Geophilomorpha</taxon>
        <taxon>Linotaeniidae</taxon>
        <taxon>Strigamia</taxon>
    </lineage>
</organism>
<reference evidence="8" key="1">
    <citation type="submission" date="2011-05" db="EMBL/GenBank/DDBJ databases">
        <authorList>
            <person name="Richards S.R."/>
            <person name="Qu J."/>
            <person name="Jiang H."/>
            <person name="Jhangiani S.N."/>
            <person name="Agravi P."/>
            <person name="Goodspeed R."/>
            <person name="Gross S."/>
            <person name="Mandapat C."/>
            <person name="Jackson L."/>
            <person name="Mathew T."/>
            <person name="Pu L."/>
            <person name="Thornton R."/>
            <person name="Saada N."/>
            <person name="Wilczek-Boney K.B."/>
            <person name="Lee S."/>
            <person name="Kovar C."/>
            <person name="Wu Y."/>
            <person name="Scherer S.E."/>
            <person name="Worley K.C."/>
            <person name="Muzny D.M."/>
            <person name="Gibbs R."/>
        </authorList>
    </citation>
    <scope>NUCLEOTIDE SEQUENCE</scope>
    <source>
        <strain evidence="8">Brora</strain>
    </source>
</reference>
<comment type="similarity">
    <text evidence="3">Belongs to the serpin family.</text>
</comment>
<feature type="region of interest" description="Disordered" evidence="4">
    <location>
        <begin position="412"/>
        <end position="432"/>
    </location>
</feature>
<dbReference type="Gene3D" id="2.30.39.10">
    <property type="entry name" value="Alpha-1-antitrypsin, domain 1"/>
    <property type="match status" value="1"/>
</dbReference>
<dbReference type="PANTHER" id="PTHR11461:SF342">
    <property type="entry name" value="SERINE PROTEASE INHIBITOR 28DC"/>
    <property type="match status" value="1"/>
</dbReference>
<accession>T1IPY1</accession>
<dbReference type="InterPro" id="IPR036186">
    <property type="entry name" value="Serpin_sf"/>
</dbReference>
<feature type="chain" id="PRO_5013243564" description="Serpin domain-containing protein" evidence="5">
    <location>
        <begin position="16"/>
        <end position="432"/>
    </location>
</feature>
<dbReference type="Gene3D" id="3.30.497.10">
    <property type="entry name" value="Antithrombin, subunit I, domain 2"/>
    <property type="match status" value="1"/>
</dbReference>
<evidence type="ECO:0000256" key="3">
    <source>
        <dbReference type="RuleBase" id="RU000411"/>
    </source>
</evidence>
<feature type="compositionally biased region" description="Low complexity" evidence="4">
    <location>
        <begin position="416"/>
        <end position="432"/>
    </location>
</feature>
<dbReference type="HOGENOM" id="CLU_023330_0_2_1"/>
<evidence type="ECO:0000256" key="5">
    <source>
        <dbReference type="SAM" id="SignalP"/>
    </source>
</evidence>